<dbReference type="EMBL" id="JAACNH010000002">
    <property type="protein sequence ID" value="KAG8452010.1"/>
    <property type="molecule type" value="Genomic_DNA"/>
</dbReference>
<reference evidence="2" key="1">
    <citation type="thesis" date="2020" institute="ProQuest LLC" country="789 East Eisenhower Parkway, Ann Arbor, MI, USA">
        <title>Comparative Genomics and Chromosome Evolution.</title>
        <authorList>
            <person name="Mudd A.B."/>
        </authorList>
    </citation>
    <scope>NUCLEOTIDE SEQUENCE</scope>
    <source>
        <strain evidence="2">Female2</strain>
        <tissue evidence="2">Blood</tissue>
    </source>
</reference>
<evidence type="ECO:0000256" key="1">
    <source>
        <dbReference type="SAM" id="SignalP"/>
    </source>
</evidence>
<evidence type="ECO:0008006" key="4">
    <source>
        <dbReference type="Google" id="ProtNLM"/>
    </source>
</evidence>
<organism evidence="2 3">
    <name type="scientific">Hymenochirus boettgeri</name>
    <name type="common">Congo dwarf clawed frog</name>
    <dbReference type="NCBI Taxonomy" id="247094"/>
    <lineage>
        <taxon>Eukaryota</taxon>
        <taxon>Metazoa</taxon>
        <taxon>Chordata</taxon>
        <taxon>Craniata</taxon>
        <taxon>Vertebrata</taxon>
        <taxon>Euteleostomi</taxon>
        <taxon>Amphibia</taxon>
        <taxon>Batrachia</taxon>
        <taxon>Anura</taxon>
        <taxon>Pipoidea</taxon>
        <taxon>Pipidae</taxon>
        <taxon>Pipinae</taxon>
        <taxon>Hymenochirus</taxon>
    </lineage>
</organism>
<dbReference type="AlphaFoldDB" id="A0A8T2K8P7"/>
<evidence type="ECO:0000313" key="3">
    <source>
        <dbReference type="Proteomes" id="UP000812440"/>
    </source>
</evidence>
<dbReference type="Proteomes" id="UP000812440">
    <property type="component" value="Chromosome 2"/>
</dbReference>
<evidence type="ECO:0000313" key="2">
    <source>
        <dbReference type="EMBL" id="KAG8452010.1"/>
    </source>
</evidence>
<name>A0A8T2K8P7_9PIPI</name>
<keyword evidence="1" id="KW-0732">Signal</keyword>
<feature type="signal peptide" evidence="1">
    <location>
        <begin position="1"/>
        <end position="20"/>
    </location>
</feature>
<gene>
    <name evidence="2" type="ORF">GDO86_003985</name>
</gene>
<comment type="caution">
    <text evidence="2">The sequence shown here is derived from an EMBL/GenBank/DDBJ whole genome shotgun (WGS) entry which is preliminary data.</text>
</comment>
<keyword evidence="3" id="KW-1185">Reference proteome</keyword>
<protein>
    <recommendedName>
        <fullName evidence="4">Secreted protein</fullName>
    </recommendedName>
</protein>
<accession>A0A8T2K8P7</accession>
<feature type="chain" id="PRO_5035907929" description="Secreted protein" evidence="1">
    <location>
        <begin position="21"/>
        <end position="89"/>
    </location>
</feature>
<sequence>MSILTPSIMLVSVALESCMAIINSCRVGSGICGARVPASGGSTRGQIRCRPCSQVGGGVLCCCVCKLVKFLHRCVVFFVSASGHPFPGV</sequence>
<proteinExistence type="predicted"/>